<keyword evidence="4" id="KW-1185">Reference proteome</keyword>
<organism evidence="3 4">
    <name type="scientific">Streptomyces synnematoformans</name>
    <dbReference type="NCBI Taxonomy" id="415721"/>
    <lineage>
        <taxon>Bacteria</taxon>
        <taxon>Bacillati</taxon>
        <taxon>Actinomycetota</taxon>
        <taxon>Actinomycetes</taxon>
        <taxon>Kitasatosporales</taxon>
        <taxon>Streptomycetaceae</taxon>
        <taxon>Streptomyces</taxon>
    </lineage>
</organism>
<evidence type="ECO:0008006" key="5">
    <source>
        <dbReference type="Google" id="ProtNLM"/>
    </source>
</evidence>
<keyword evidence="2" id="KW-1133">Transmembrane helix</keyword>
<dbReference type="Proteomes" id="UP001500443">
    <property type="component" value="Unassembled WGS sequence"/>
</dbReference>
<evidence type="ECO:0000256" key="1">
    <source>
        <dbReference type="SAM" id="MobiDB-lite"/>
    </source>
</evidence>
<sequence length="203" mass="22946">MTLHDSGERPGYGNEPGPAQNEHMSQRPPRRLNRSWKAYLAVSLLVGIPLVYGWFSTQVSRESGRDKAERAAYTDMEAGWPPRLLRRIYQVPVPGGARNIRYYEENALHDSALYVDFTGRQQSVNEYLETTFSRTDVAPLPRLRDGFNPITPEQAETAGWDFARGDWHGLKLQQSGARPDLAIAVNKADPEKLVVRTVSTTEY</sequence>
<dbReference type="EMBL" id="BAAAPF010000081">
    <property type="protein sequence ID" value="GAA2124455.1"/>
    <property type="molecule type" value="Genomic_DNA"/>
</dbReference>
<feature type="region of interest" description="Disordered" evidence="1">
    <location>
        <begin position="1"/>
        <end position="28"/>
    </location>
</feature>
<keyword evidence="2" id="KW-0812">Transmembrane</keyword>
<evidence type="ECO:0000313" key="4">
    <source>
        <dbReference type="Proteomes" id="UP001500443"/>
    </source>
</evidence>
<protein>
    <recommendedName>
        <fullName evidence="5">Sugar kinase</fullName>
    </recommendedName>
</protein>
<proteinExistence type="predicted"/>
<evidence type="ECO:0000313" key="3">
    <source>
        <dbReference type="EMBL" id="GAA2124455.1"/>
    </source>
</evidence>
<feature type="transmembrane region" description="Helical" evidence="2">
    <location>
        <begin position="36"/>
        <end position="55"/>
    </location>
</feature>
<keyword evidence="2" id="KW-0472">Membrane</keyword>
<comment type="caution">
    <text evidence="3">The sequence shown here is derived from an EMBL/GenBank/DDBJ whole genome shotgun (WGS) entry which is preliminary data.</text>
</comment>
<evidence type="ECO:0000256" key="2">
    <source>
        <dbReference type="SAM" id="Phobius"/>
    </source>
</evidence>
<reference evidence="3 4" key="1">
    <citation type="journal article" date="2019" name="Int. J. Syst. Evol. Microbiol.">
        <title>The Global Catalogue of Microorganisms (GCM) 10K type strain sequencing project: providing services to taxonomists for standard genome sequencing and annotation.</title>
        <authorList>
            <consortium name="The Broad Institute Genomics Platform"/>
            <consortium name="The Broad Institute Genome Sequencing Center for Infectious Disease"/>
            <person name="Wu L."/>
            <person name="Ma J."/>
        </authorList>
    </citation>
    <scope>NUCLEOTIDE SEQUENCE [LARGE SCALE GENOMIC DNA]</scope>
    <source>
        <strain evidence="3 4">JCM 15481</strain>
    </source>
</reference>
<name>A0ABN2YB47_9ACTN</name>
<gene>
    <name evidence="3" type="ORF">GCM10009802_29400</name>
</gene>
<accession>A0ABN2YB47</accession>